<protein>
    <submittedName>
        <fullName evidence="1">Uncharacterized protein</fullName>
    </submittedName>
</protein>
<dbReference type="Proteomes" id="UP000780875">
    <property type="component" value="Unassembled WGS sequence"/>
</dbReference>
<dbReference type="EMBL" id="JAIQZJ010000013">
    <property type="protein sequence ID" value="MBZ5740273.1"/>
    <property type="molecule type" value="Genomic_DNA"/>
</dbReference>
<gene>
    <name evidence="1" type="ORF">K8U61_19010</name>
</gene>
<sequence>MVASIGFYSDDLTREHIVAANRAAMLVDLTAAWRSWFEEVGLESPDGLTYLAIDDREKPRRWVRGPDLTYKVGAARIVRAEADGRLVAEWLAIFGEMFDYWAEKKGTDPHPPLPDPDAPLPPEVEANLMAFYGNQVLMDAETELMMELLDDD</sequence>
<accession>A0ABS7UGW4</accession>
<organism evidence="1 2">
    <name type="scientific">Nocardioides mangrovi</name>
    <dbReference type="NCBI Taxonomy" id="2874580"/>
    <lineage>
        <taxon>Bacteria</taxon>
        <taxon>Bacillati</taxon>
        <taxon>Actinomycetota</taxon>
        <taxon>Actinomycetes</taxon>
        <taxon>Propionibacteriales</taxon>
        <taxon>Nocardioidaceae</taxon>
        <taxon>Nocardioides</taxon>
    </lineage>
</organism>
<dbReference type="RefSeq" id="WP_224124635.1">
    <property type="nucleotide sequence ID" value="NZ_JAIQZJ010000013.1"/>
</dbReference>
<keyword evidence="2" id="KW-1185">Reference proteome</keyword>
<comment type="caution">
    <text evidence="1">The sequence shown here is derived from an EMBL/GenBank/DDBJ whole genome shotgun (WGS) entry which is preliminary data.</text>
</comment>
<name>A0ABS7UGW4_9ACTN</name>
<evidence type="ECO:0000313" key="1">
    <source>
        <dbReference type="EMBL" id="MBZ5740273.1"/>
    </source>
</evidence>
<evidence type="ECO:0000313" key="2">
    <source>
        <dbReference type="Proteomes" id="UP000780875"/>
    </source>
</evidence>
<reference evidence="1 2" key="1">
    <citation type="submission" date="2021-09" db="EMBL/GenBank/DDBJ databases">
        <title>Whole genome sequence of Nocardioides sp. GBK3QG-3.</title>
        <authorList>
            <person name="Tuo L."/>
        </authorList>
    </citation>
    <scope>NUCLEOTIDE SEQUENCE [LARGE SCALE GENOMIC DNA]</scope>
    <source>
        <strain evidence="1 2">GBK3QG-3</strain>
    </source>
</reference>
<proteinExistence type="predicted"/>